<feature type="binding site" evidence="6">
    <location>
        <position position="151"/>
    </location>
    <ligand>
        <name>S-adenosyl-L-methionine</name>
        <dbReference type="ChEBI" id="CHEBI:59789"/>
    </ligand>
</feature>
<sequence>MNYIEVDIVCTPNNETISEVLSATLGEIGFESFVDTDTGVKGYIQKQLFDKEALDSLLSDFPLEAAFDYRVHEVEDKNWNEEWEKNYFQPLIIDDRCIIQSTFHNVPATFEYNIYIDPKMAFGTGHHQTTELMIREILNADFSGKSLLDMGCGTAILAILASMRGADPITAIDIDEWAYDNAKENLSLNKISNIELKIGGAELLSANETFDVILANINRNILLNDIHAYVSVLNSGGELYMSGFYIEDIPVIQAESEKYGLSFDHFKEKNNWVAVKFTKN</sequence>
<dbReference type="PANTHER" id="PTHR43648">
    <property type="entry name" value="ELECTRON TRANSFER FLAVOPROTEIN BETA SUBUNIT LYSINE METHYLTRANSFERASE"/>
    <property type="match status" value="1"/>
</dbReference>
<dbReference type="CDD" id="cd02440">
    <property type="entry name" value="AdoMet_MTases"/>
    <property type="match status" value="1"/>
</dbReference>
<dbReference type="AlphaFoldDB" id="A0A1M5DAH9"/>
<comment type="similarity">
    <text evidence="1 6">Belongs to the methyltransferase superfamily. PrmA family.</text>
</comment>
<dbReference type="Pfam" id="PF06325">
    <property type="entry name" value="PrmA"/>
    <property type="match status" value="1"/>
</dbReference>
<dbReference type="InterPro" id="IPR029063">
    <property type="entry name" value="SAM-dependent_MTases_sf"/>
</dbReference>
<keyword evidence="2 6" id="KW-0963">Cytoplasm</keyword>
<evidence type="ECO:0000256" key="5">
    <source>
        <dbReference type="ARBA" id="ARBA00022691"/>
    </source>
</evidence>
<dbReference type="PIRSF" id="PIRSF000401">
    <property type="entry name" value="RPL11_MTase"/>
    <property type="match status" value="1"/>
</dbReference>
<dbReference type="RefSeq" id="WP_062178003.1">
    <property type="nucleotide sequence ID" value="NZ_BBXL01000004.1"/>
</dbReference>
<feature type="binding site" evidence="6">
    <location>
        <position position="130"/>
    </location>
    <ligand>
        <name>S-adenosyl-L-methionine</name>
        <dbReference type="ChEBI" id="CHEBI:59789"/>
    </ligand>
</feature>
<dbReference type="HAMAP" id="MF_00735">
    <property type="entry name" value="Methyltr_PrmA"/>
    <property type="match status" value="1"/>
</dbReference>
<evidence type="ECO:0000256" key="3">
    <source>
        <dbReference type="ARBA" id="ARBA00022603"/>
    </source>
</evidence>
<reference evidence="8" key="1">
    <citation type="submission" date="2016-11" db="EMBL/GenBank/DDBJ databases">
        <authorList>
            <person name="Varghese N."/>
            <person name="Submissions S."/>
        </authorList>
    </citation>
    <scope>NUCLEOTIDE SEQUENCE [LARGE SCALE GENOMIC DNA]</scope>
    <source>
        <strain evidence="8">DSM 27370</strain>
    </source>
</reference>
<gene>
    <name evidence="6" type="primary">prmA</name>
    <name evidence="7" type="ORF">SAMN05444362_108130</name>
</gene>
<dbReference type="PANTHER" id="PTHR43648:SF1">
    <property type="entry name" value="ELECTRON TRANSFER FLAVOPROTEIN BETA SUBUNIT LYSINE METHYLTRANSFERASE"/>
    <property type="match status" value="1"/>
</dbReference>
<keyword evidence="4 6" id="KW-0808">Transferase</keyword>
<evidence type="ECO:0000256" key="1">
    <source>
        <dbReference type="ARBA" id="ARBA00009741"/>
    </source>
</evidence>
<evidence type="ECO:0000256" key="2">
    <source>
        <dbReference type="ARBA" id="ARBA00022490"/>
    </source>
</evidence>
<keyword evidence="5 6" id="KW-0949">S-adenosyl-L-methionine</keyword>
<dbReference type="GO" id="GO:0005737">
    <property type="term" value="C:cytoplasm"/>
    <property type="evidence" value="ECO:0007669"/>
    <property type="project" value="UniProtKB-SubCell"/>
</dbReference>
<dbReference type="Gene3D" id="3.40.50.150">
    <property type="entry name" value="Vaccinia Virus protein VP39"/>
    <property type="match status" value="1"/>
</dbReference>
<comment type="subcellular location">
    <subcellularLocation>
        <location evidence="6">Cytoplasm</location>
    </subcellularLocation>
</comment>
<dbReference type="EMBL" id="FQUC01000008">
    <property type="protein sequence ID" value="SHF63998.1"/>
    <property type="molecule type" value="Genomic_DNA"/>
</dbReference>
<dbReference type="NCBIfam" id="NF001785">
    <property type="entry name" value="PRK00517.2-2"/>
    <property type="match status" value="1"/>
</dbReference>
<keyword evidence="7" id="KW-0687">Ribonucleoprotein</keyword>
<dbReference type="EC" id="2.1.1.-" evidence="6"/>
<dbReference type="InterPro" id="IPR004498">
    <property type="entry name" value="Ribosomal_PrmA_MeTrfase"/>
</dbReference>
<keyword evidence="3 6" id="KW-0489">Methyltransferase</keyword>
<feature type="binding site" evidence="6">
    <location>
        <position position="173"/>
    </location>
    <ligand>
        <name>S-adenosyl-L-methionine</name>
        <dbReference type="ChEBI" id="CHEBI:59789"/>
    </ligand>
</feature>
<dbReference type="GO" id="GO:0016279">
    <property type="term" value="F:protein-lysine N-methyltransferase activity"/>
    <property type="evidence" value="ECO:0007669"/>
    <property type="project" value="RHEA"/>
</dbReference>
<comment type="catalytic activity">
    <reaction evidence="6">
        <text>L-lysyl-[protein] + 3 S-adenosyl-L-methionine = N(6),N(6),N(6)-trimethyl-L-lysyl-[protein] + 3 S-adenosyl-L-homocysteine + 3 H(+)</text>
        <dbReference type="Rhea" id="RHEA:54192"/>
        <dbReference type="Rhea" id="RHEA-COMP:9752"/>
        <dbReference type="Rhea" id="RHEA-COMP:13826"/>
        <dbReference type="ChEBI" id="CHEBI:15378"/>
        <dbReference type="ChEBI" id="CHEBI:29969"/>
        <dbReference type="ChEBI" id="CHEBI:57856"/>
        <dbReference type="ChEBI" id="CHEBI:59789"/>
        <dbReference type="ChEBI" id="CHEBI:61961"/>
    </reaction>
</comment>
<feature type="binding site" evidence="6">
    <location>
        <position position="216"/>
    </location>
    <ligand>
        <name>S-adenosyl-L-methionine</name>
        <dbReference type="ChEBI" id="CHEBI:59789"/>
    </ligand>
</feature>
<dbReference type="InterPro" id="IPR050078">
    <property type="entry name" value="Ribosomal_L11_MeTrfase_PrmA"/>
</dbReference>
<dbReference type="Proteomes" id="UP000184480">
    <property type="component" value="Unassembled WGS sequence"/>
</dbReference>
<evidence type="ECO:0000313" key="8">
    <source>
        <dbReference type="Proteomes" id="UP000184480"/>
    </source>
</evidence>
<dbReference type="OrthoDB" id="9785995at2"/>
<dbReference type="GO" id="GO:0005840">
    <property type="term" value="C:ribosome"/>
    <property type="evidence" value="ECO:0007669"/>
    <property type="project" value="UniProtKB-KW"/>
</dbReference>
<evidence type="ECO:0000256" key="6">
    <source>
        <dbReference type="HAMAP-Rule" id="MF_00735"/>
    </source>
</evidence>
<evidence type="ECO:0000256" key="4">
    <source>
        <dbReference type="ARBA" id="ARBA00022679"/>
    </source>
</evidence>
<keyword evidence="7" id="KW-0689">Ribosomal protein</keyword>
<keyword evidence="8" id="KW-1185">Reference proteome</keyword>
<dbReference type="STRING" id="1346286.SAMN05444362_108130"/>
<evidence type="ECO:0000313" key="7">
    <source>
        <dbReference type="EMBL" id="SHF63998.1"/>
    </source>
</evidence>
<protein>
    <recommendedName>
        <fullName evidence="6">Ribosomal protein L11 methyltransferase</fullName>
        <shortName evidence="6">L11 Mtase</shortName>
        <ecNumber evidence="6">2.1.1.-</ecNumber>
    </recommendedName>
</protein>
<comment type="function">
    <text evidence="6">Methylates ribosomal protein L11.</text>
</comment>
<accession>A0A1M5DAH9</accession>
<dbReference type="GO" id="GO:0032259">
    <property type="term" value="P:methylation"/>
    <property type="evidence" value="ECO:0007669"/>
    <property type="project" value="UniProtKB-KW"/>
</dbReference>
<dbReference type="SUPFAM" id="SSF53335">
    <property type="entry name" value="S-adenosyl-L-methionine-dependent methyltransferases"/>
    <property type="match status" value="1"/>
</dbReference>
<proteinExistence type="inferred from homology"/>
<name>A0A1M5DAH9_9BACT</name>
<organism evidence="7 8">
    <name type="scientific">Dysgonomonas macrotermitis</name>
    <dbReference type="NCBI Taxonomy" id="1346286"/>
    <lineage>
        <taxon>Bacteria</taxon>
        <taxon>Pseudomonadati</taxon>
        <taxon>Bacteroidota</taxon>
        <taxon>Bacteroidia</taxon>
        <taxon>Bacteroidales</taxon>
        <taxon>Dysgonomonadaceae</taxon>
        <taxon>Dysgonomonas</taxon>
    </lineage>
</organism>